<evidence type="ECO:0000256" key="2">
    <source>
        <dbReference type="ARBA" id="ARBA00023125"/>
    </source>
</evidence>
<evidence type="ECO:0000256" key="1">
    <source>
        <dbReference type="ARBA" id="ARBA00022491"/>
    </source>
</evidence>
<dbReference type="Proteomes" id="UP000037854">
    <property type="component" value="Unassembled WGS sequence"/>
</dbReference>
<dbReference type="SUPFAM" id="SSF46689">
    <property type="entry name" value="Homeodomain-like"/>
    <property type="match status" value="1"/>
</dbReference>
<proteinExistence type="predicted"/>
<feature type="domain" description="HTH tetR-type" evidence="4">
    <location>
        <begin position="2"/>
        <end position="62"/>
    </location>
</feature>
<evidence type="ECO:0000313" key="6">
    <source>
        <dbReference type="Proteomes" id="UP000037854"/>
    </source>
</evidence>
<keyword evidence="6" id="KW-1185">Reference proteome</keyword>
<dbReference type="InterPro" id="IPR023772">
    <property type="entry name" value="DNA-bd_HTH_TetR-type_CS"/>
</dbReference>
<dbReference type="InterPro" id="IPR009057">
    <property type="entry name" value="Homeodomain-like_sf"/>
</dbReference>
<dbReference type="RefSeq" id="WP_047184263.1">
    <property type="nucleotide sequence ID" value="NZ_JAHHXM010000010.1"/>
</dbReference>
<dbReference type="PANTHER" id="PTHR43479">
    <property type="entry name" value="ACREF/ENVCD OPERON REPRESSOR-RELATED"/>
    <property type="match status" value="1"/>
</dbReference>
<organism evidence="5 6">
    <name type="scientific">Oceanobacillus caeni</name>
    <dbReference type="NCBI Taxonomy" id="405946"/>
    <lineage>
        <taxon>Bacteria</taxon>
        <taxon>Bacillati</taxon>
        <taxon>Bacillota</taxon>
        <taxon>Bacilli</taxon>
        <taxon>Bacillales</taxon>
        <taxon>Bacillaceae</taxon>
        <taxon>Oceanobacillus</taxon>
    </lineage>
</organism>
<evidence type="ECO:0000256" key="3">
    <source>
        <dbReference type="PROSITE-ProRule" id="PRU00335"/>
    </source>
</evidence>
<dbReference type="Pfam" id="PF00440">
    <property type="entry name" value="TetR_N"/>
    <property type="match status" value="1"/>
</dbReference>
<dbReference type="PANTHER" id="PTHR43479:SF22">
    <property type="entry name" value="TRANSCRIPTIONAL REGULATOR, TETR FAMILY"/>
    <property type="match status" value="1"/>
</dbReference>
<gene>
    <name evidence="5" type="ORF">AFL42_03640</name>
</gene>
<feature type="DNA-binding region" description="H-T-H motif" evidence="3">
    <location>
        <begin position="25"/>
        <end position="44"/>
    </location>
</feature>
<dbReference type="EMBL" id="LGTK01000007">
    <property type="protein sequence ID" value="KPH77472.1"/>
    <property type="molecule type" value="Genomic_DNA"/>
</dbReference>
<dbReference type="PROSITE" id="PS01081">
    <property type="entry name" value="HTH_TETR_1"/>
    <property type="match status" value="1"/>
</dbReference>
<comment type="caution">
    <text evidence="5">The sequence shown here is derived from an EMBL/GenBank/DDBJ whole genome shotgun (WGS) entry which is preliminary data.</text>
</comment>
<sequence>MNDKEKQIINAAQKLFIKNGFQMTSIQDILNEAKIAKGTFYNYFNSKNECLMAILSAVYEEVINERMELASYGELDDEKLFVKQVDVRFKMDKKHNLMALFNSIPISDDEGLKSLMKKQYELELEWVSKRLIDLYGPNISKHIMDHSITFLGILQHSMHAIKMYKMETKKTENVIEFALRRTKMIIHSNSADEVFFHKDYLYSSNQNRNSEEYKEELIDQLQELQSTIKNDNHYVDFLIDELLEEAPRLFLIESVFTSLRKEEKDVNVINKLNEISQLLLRFMECWESENEK</sequence>
<dbReference type="PRINTS" id="PR00455">
    <property type="entry name" value="HTHTETR"/>
</dbReference>
<accession>A0ABR5MM83</accession>
<keyword evidence="1" id="KW-0678">Repressor</keyword>
<dbReference type="PROSITE" id="PS50977">
    <property type="entry name" value="HTH_TETR_2"/>
    <property type="match status" value="1"/>
</dbReference>
<keyword evidence="2 3" id="KW-0238">DNA-binding</keyword>
<evidence type="ECO:0000259" key="4">
    <source>
        <dbReference type="PROSITE" id="PS50977"/>
    </source>
</evidence>
<protein>
    <recommendedName>
        <fullName evidence="4">HTH tetR-type domain-containing protein</fullName>
    </recommendedName>
</protein>
<dbReference type="InterPro" id="IPR050624">
    <property type="entry name" value="HTH-type_Tx_Regulator"/>
</dbReference>
<evidence type="ECO:0000313" key="5">
    <source>
        <dbReference type="EMBL" id="KPH77472.1"/>
    </source>
</evidence>
<name>A0ABR5MM83_9BACI</name>
<dbReference type="Gene3D" id="1.10.357.10">
    <property type="entry name" value="Tetracycline Repressor, domain 2"/>
    <property type="match status" value="1"/>
</dbReference>
<dbReference type="InterPro" id="IPR001647">
    <property type="entry name" value="HTH_TetR"/>
</dbReference>
<reference evidence="5 6" key="1">
    <citation type="submission" date="2015-07" db="EMBL/GenBank/DDBJ databases">
        <title>High-quality draft genome sequence of Oceanobacillus caeni HM6, a bacillus isolated from a human feces.</title>
        <authorList>
            <person name="Kumar J."/>
            <person name="Verma M.K."/>
            <person name="Pandey R."/>
            <person name="Bhambi M."/>
            <person name="Chauhan N."/>
        </authorList>
    </citation>
    <scope>NUCLEOTIDE SEQUENCE [LARGE SCALE GENOMIC DNA]</scope>
    <source>
        <strain evidence="5 6">HM6</strain>
    </source>
</reference>